<evidence type="ECO:0000256" key="3">
    <source>
        <dbReference type="SAM" id="MobiDB-lite"/>
    </source>
</evidence>
<dbReference type="GO" id="GO:1904462">
    <property type="term" value="P:ergosteryl 3-beta-D-glucoside catabolic process"/>
    <property type="evidence" value="ECO:0007669"/>
    <property type="project" value="TreeGrafter"/>
</dbReference>
<feature type="non-terminal residue" evidence="5">
    <location>
        <position position="1"/>
    </location>
</feature>
<dbReference type="Gene3D" id="3.20.20.80">
    <property type="entry name" value="Glycosidases"/>
    <property type="match status" value="1"/>
</dbReference>
<dbReference type="EMBL" id="JAEFCI010007324">
    <property type="protein sequence ID" value="KAG5459133.1"/>
    <property type="molecule type" value="Genomic_DNA"/>
</dbReference>
<dbReference type="InterPro" id="IPR052066">
    <property type="entry name" value="Glycosphingolipid_Hydrolases"/>
</dbReference>
<evidence type="ECO:0000313" key="5">
    <source>
        <dbReference type="EMBL" id="KAG5459133.1"/>
    </source>
</evidence>
<dbReference type="PANTHER" id="PTHR31308">
    <property type="match status" value="1"/>
</dbReference>
<dbReference type="AlphaFoldDB" id="A0A8H7ZT45"/>
<dbReference type="Pfam" id="PF18564">
    <property type="entry name" value="Glyco_hydro_5_C"/>
    <property type="match status" value="2"/>
</dbReference>
<dbReference type="Proteomes" id="UP000673691">
    <property type="component" value="Unassembled WGS sequence"/>
</dbReference>
<feature type="domain" description="Glycoside hydrolase family 5 C-terminal" evidence="4">
    <location>
        <begin position="428"/>
        <end position="486"/>
    </location>
</feature>
<evidence type="ECO:0000259" key="4">
    <source>
        <dbReference type="Pfam" id="PF18564"/>
    </source>
</evidence>
<feature type="compositionally biased region" description="Basic residues" evidence="3">
    <location>
        <begin position="535"/>
        <end position="547"/>
    </location>
</feature>
<feature type="compositionally biased region" description="Polar residues" evidence="3">
    <location>
        <begin position="379"/>
        <end position="390"/>
    </location>
</feature>
<feature type="region of interest" description="Disordered" evidence="3">
    <location>
        <begin position="325"/>
        <end position="404"/>
    </location>
</feature>
<keyword evidence="6" id="KW-1185">Reference proteome</keyword>
<organism evidence="5 6">
    <name type="scientific">Olpidium bornovanus</name>
    <dbReference type="NCBI Taxonomy" id="278681"/>
    <lineage>
        <taxon>Eukaryota</taxon>
        <taxon>Fungi</taxon>
        <taxon>Fungi incertae sedis</taxon>
        <taxon>Olpidiomycota</taxon>
        <taxon>Olpidiomycotina</taxon>
        <taxon>Olpidiomycetes</taxon>
        <taxon>Olpidiales</taxon>
        <taxon>Olpidiaceae</taxon>
        <taxon>Olpidium</taxon>
    </lineage>
</organism>
<keyword evidence="2" id="KW-0326">Glycosidase</keyword>
<feature type="domain" description="Glycoside hydrolase family 5 C-terminal" evidence="4">
    <location>
        <begin position="292"/>
        <end position="326"/>
    </location>
</feature>
<evidence type="ECO:0000313" key="6">
    <source>
        <dbReference type="Proteomes" id="UP000673691"/>
    </source>
</evidence>
<gene>
    <name evidence="5" type="ORF">BJ554DRAFT_503</name>
</gene>
<dbReference type="SUPFAM" id="SSF51445">
    <property type="entry name" value="(Trans)glycosidases"/>
    <property type="match status" value="1"/>
</dbReference>
<feature type="region of interest" description="Disordered" evidence="3">
    <location>
        <begin position="494"/>
        <end position="553"/>
    </location>
</feature>
<protein>
    <recommendedName>
        <fullName evidence="4">Glycoside hydrolase family 5 C-terminal domain-containing protein</fullName>
    </recommendedName>
</protein>
<keyword evidence="1" id="KW-0378">Hydrolase</keyword>
<reference evidence="5 6" key="1">
    <citation type="journal article" name="Sci. Rep.">
        <title>Genome-scale phylogenetic analyses confirm Olpidium as the closest living zoosporic fungus to the non-flagellated, terrestrial fungi.</title>
        <authorList>
            <person name="Chang Y."/>
            <person name="Rochon D."/>
            <person name="Sekimoto S."/>
            <person name="Wang Y."/>
            <person name="Chovatia M."/>
            <person name="Sandor L."/>
            <person name="Salamov A."/>
            <person name="Grigoriev I.V."/>
            <person name="Stajich J.E."/>
            <person name="Spatafora J.W."/>
        </authorList>
    </citation>
    <scope>NUCLEOTIDE SEQUENCE [LARGE SCALE GENOMIC DNA]</scope>
    <source>
        <strain evidence="5">S191</strain>
    </source>
</reference>
<evidence type="ECO:0000256" key="2">
    <source>
        <dbReference type="ARBA" id="ARBA00023295"/>
    </source>
</evidence>
<accession>A0A8H7ZT45</accession>
<sequence length="654" mass="72360">QRLREKLLRRHDARRAGVISGAVAWRLFSRVYHARRRVFQTRSSVLPKRKIETGKNVWSATYFGLAGARKNYEKQVRNVIKAGLANVGDKPCLIGECGIPFDINQKSGFKTGDYTHHSNFLDAVIRAMESNLVHFSLWNYNTNNGERERERGWAHTRFGDHWNGEDFSIYSSPRQLRQAIASGAAADLRERSSLAKELGEGMGADAQEDESRKAEPHRSIALTPHACAGPAKVTVVAKGKDVGAVCPSSLVDDSPAVVSPSSPFDLNLVHFGEPDPHYHHHIGGRALEAVLRPYAAKIAGDPVHMQFELETLDFLLEFVNPGALPHDAPLGGEGNRSRKKLSPEGRSQISRSRKRSPLWGKFGPAGGRKRSSSRLRLQPASSGNRSNNNSDTTPDAPPWPPAEKDECYQRWQAGELAKEEQEGAGSAEDFEDLSAVTEIFIPQYHYGHETLDVQLSDGDFTYDRELQALYYRHANREPGFRHVVRIGVVDRAESTEDLADGAEGDDESEDESEDGARNAPAESAGGRRAKADSHPHRHRHHHVHHLRAVQTPAQSGFRFLRRRTTIASGIRSATAGSSSSSSAEAAGAAAPEKGAASSPVGGIPAAIQSYLSHPKYKLAFDYYEHRRRLKKKRQELKNRGRKRCKDWTASCAII</sequence>
<dbReference type="PANTHER" id="PTHR31308:SF5">
    <property type="entry name" value="ERGOSTERYL-BETA-GLUCOSIDASE"/>
    <property type="match status" value="1"/>
</dbReference>
<dbReference type="GO" id="GO:0050295">
    <property type="term" value="F:steryl-beta-glucosidase activity"/>
    <property type="evidence" value="ECO:0007669"/>
    <property type="project" value="TreeGrafter"/>
</dbReference>
<evidence type="ECO:0000256" key="1">
    <source>
        <dbReference type="ARBA" id="ARBA00022801"/>
    </source>
</evidence>
<proteinExistence type="predicted"/>
<name>A0A8H7ZT45_9FUNG</name>
<comment type="caution">
    <text evidence="5">The sequence shown here is derived from an EMBL/GenBank/DDBJ whole genome shotgun (WGS) entry which is preliminary data.</text>
</comment>
<feature type="compositionally biased region" description="Acidic residues" evidence="3">
    <location>
        <begin position="495"/>
        <end position="513"/>
    </location>
</feature>
<dbReference type="OrthoDB" id="9971853at2759"/>
<dbReference type="InterPro" id="IPR017853">
    <property type="entry name" value="GH"/>
</dbReference>
<dbReference type="InterPro" id="IPR041036">
    <property type="entry name" value="GH5_C"/>
</dbReference>